<comment type="caution">
    <text evidence="2">The sequence shown here is derived from an EMBL/GenBank/DDBJ whole genome shotgun (WGS) entry which is preliminary data.</text>
</comment>
<sequence>MKRWLSYNQTVLEALRSAADALSNWQGSQQQLTSVRQAEHSASKATEAAMARLRAGLVNKLSLLDAQETQLMQQSARLDAEAAQRLSWVALHTALGGSFAARHPAPPAR</sequence>
<proteinExistence type="inferred from homology"/>
<evidence type="ECO:0008006" key="4">
    <source>
        <dbReference type="Google" id="ProtNLM"/>
    </source>
</evidence>
<dbReference type="InterPro" id="IPR010131">
    <property type="entry name" value="MdtP/NodT-like"/>
</dbReference>
<accession>A0A844GFI8</accession>
<organism evidence="2 3">
    <name type="scientific">Paludibacterium denitrificans</name>
    <dbReference type="NCBI Taxonomy" id="2675226"/>
    <lineage>
        <taxon>Bacteria</taxon>
        <taxon>Pseudomonadati</taxon>
        <taxon>Pseudomonadota</taxon>
        <taxon>Betaproteobacteria</taxon>
        <taxon>Neisseriales</taxon>
        <taxon>Chromobacteriaceae</taxon>
        <taxon>Paludibacterium</taxon>
    </lineage>
</organism>
<reference evidence="2 3" key="1">
    <citation type="submission" date="2019-11" db="EMBL/GenBank/DDBJ databases">
        <title>Draft genome sequence of Paludibacterium sp. dN18-1.</title>
        <authorList>
            <person name="Im W.-T."/>
        </authorList>
    </citation>
    <scope>NUCLEOTIDE SEQUENCE [LARGE SCALE GENOMIC DNA]</scope>
    <source>
        <strain evidence="3">dN 18-1</strain>
    </source>
</reference>
<dbReference type="EMBL" id="WLYX01000001">
    <property type="protein sequence ID" value="MTD33295.1"/>
    <property type="molecule type" value="Genomic_DNA"/>
</dbReference>
<gene>
    <name evidence="2" type="ORF">GKE73_09620</name>
</gene>
<dbReference type="PANTHER" id="PTHR30203">
    <property type="entry name" value="OUTER MEMBRANE CATION EFFLUX PROTEIN"/>
    <property type="match status" value="1"/>
</dbReference>
<evidence type="ECO:0000313" key="2">
    <source>
        <dbReference type="EMBL" id="MTD33295.1"/>
    </source>
</evidence>
<dbReference type="Gene3D" id="1.20.1600.10">
    <property type="entry name" value="Outer membrane efflux proteins (OEP)"/>
    <property type="match status" value="1"/>
</dbReference>
<name>A0A844GFI8_9NEIS</name>
<dbReference type="GO" id="GO:0015562">
    <property type="term" value="F:efflux transmembrane transporter activity"/>
    <property type="evidence" value="ECO:0007669"/>
    <property type="project" value="InterPro"/>
</dbReference>
<dbReference type="AlphaFoldDB" id="A0A844GFI8"/>
<protein>
    <recommendedName>
        <fullName evidence="4">Outer membrane efflux protein</fullName>
    </recommendedName>
</protein>
<dbReference type="Proteomes" id="UP000446658">
    <property type="component" value="Unassembled WGS sequence"/>
</dbReference>
<dbReference type="Pfam" id="PF02321">
    <property type="entry name" value="OEP"/>
    <property type="match status" value="1"/>
</dbReference>
<evidence type="ECO:0000313" key="3">
    <source>
        <dbReference type="Proteomes" id="UP000446658"/>
    </source>
</evidence>
<keyword evidence="3" id="KW-1185">Reference proteome</keyword>
<dbReference type="PANTHER" id="PTHR30203:SF32">
    <property type="entry name" value="CATION EFFLUX SYSTEM PROTEIN CUSC"/>
    <property type="match status" value="1"/>
</dbReference>
<dbReference type="InterPro" id="IPR003423">
    <property type="entry name" value="OMP_efflux"/>
</dbReference>
<dbReference type="SUPFAM" id="SSF56954">
    <property type="entry name" value="Outer membrane efflux proteins (OEP)"/>
    <property type="match status" value="1"/>
</dbReference>
<comment type="similarity">
    <text evidence="1">Belongs to the outer membrane factor (OMF) (TC 1.B.17) family.</text>
</comment>
<evidence type="ECO:0000256" key="1">
    <source>
        <dbReference type="ARBA" id="ARBA00007613"/>
    </source>
</evidence>